<accession>A0AAN7XQA5</accession>
<feature type="region of interest" description="Disordered" evidence="1">
    <location>
        <begin position="100"/>
        <end position="156"/>
    </location>
</feature>
<proteinExistence type="predicted"/>
<reference evidence="2 3" key="2">
    <citation type="journal article" date="2023" name="Mol. Biol. Evol.">
        <title>Genomics of Secondarily Temperate Adaptation in the Only Non-Antarctic Icefish.</title>
        <authorList>
            <person name="Rivera-Colon A.G."/>
            <person name="Rayamajhi N."/>
            <person name="Minhas B.F."/>
            <person name="Madrigal G."/>
            <person name="Bilyk K.T."/>
            <person name="Yoon V."/>
            <person name="Hune M."/>
            <person name="Gregory S."/>
            <person name="Cheng C.H.C."/>
            <person name="Catchen J.M."/>
        </authorList>
    </citation>
    <scope>NUCLEOTIDE SEQUENCE [LARGE SCALE GENOMIC DNA]</scope>
    <source>
        <strain evidence="2">JMC-PN-2008</strain>
    </source>
</reference>
<dbReference type="SUPFAM" id="SSF101967">
    <property type="entry name" value="Adhesin YadA, collagen-binding domain"/>
    <property type="match status" value="1"/>
</dbReference>
<dbReference type="InterPro" id="IPR011049">
    <property type="entry name" value="Serralysin-like_metalloprot_C"/>
</dbReference>
<reference evidence="2 3" key="1">
    <citation type="journal article" date="2023" name="Genes (Basel)">
        <title>Chromosome-Level Genome Assembly and Circadian Gene Repertoire of the Patagonia Blennie Eleginops maclovinus-The Closest Ancestral Proxy of Antarctic Cryonotothenioids.</title>
        <authorList>
            <person name="Cheng C.C."/>
            <person name="Rivera-Colon A.G."/>
            <person name="Minhas B.F."/>
            <person name="Wilson L."/>
            <person name="Rayamajhi N."/>
            <person name="Vargas-Chacoff L."/>
            <person name="Catchen J.M."/>
        </authorList>
    </citation>
    <scope>NUCLEOTIDE SEQUENCE [LARGE SCALE GENOMIC DNA]</scope>
    <source>
        <strain evidence="2">JMC-PN-2008</strain>
    </source>
</reference>
<organism evidence="2 3">
    <name type="scientific">Eleginops maclovinus</name>
    <name type="common">Patagonian blennie</name>
    <name type="synonym">Eleginus maclovinus</name>
    <dbReference type="NCBI Taxonomy" id="56733"/>
    <lineage>
        <taxon>Eukaryota</taxon>
        <taxon>Metazoa</taxon>
        <taxon>Chordata</taxon>
        <taxon>Craniata</taxon>
        <taxon>Vertebrata</taxon>
        <taxon>Euteleostomi</taxon>
        <taxon>Actinopterygii</taxon>
        <taxon>Neopterygii</taxon>
        <taxon>Teleostei</taxon>
        <taxon>Neoteleostei</taxon>
        <taxon>Acanthomorphata</taxon>
        <taxon>Eupercaria</taxon>
        <taxon>Perciformes</taxon>
        <taxon>Notothenioidei</taxon>
        <taxon>Eleginopidae</taxon>
        <taxon>Eleginops</taxon>
    </lineage>
</organism>
<evidence type="ECO:0000313" key="2">
    <source>
        <dbReference type="EMBL" id="KAK5865327.1"/>
    </source>
</evidence>
<evidence type="ECO:0000313" key="3">
    <source>
        <dbReference type="Proteomes" id="UP001346869"/>
    </source>
</evidence>
<keyword evidence="3" id="KW-1185">Reference proteome</keyword>
<dbReference type="AlphaFoldDB" id="A0AAN7XQA5"/>
<dbReference type="Proteomes" id="UP001346869">
    <property type="component" value="Unassembled WGS sequence"/>
</dbReference>
<gene>
    <name evidence="2" type="ORF">PBY51_016501</name>
</gene>
<sequence>MVPEFCPPSRYTGELIGVQYLFKQTGQALQDMHPDSEETAHLIEEHDLEEDEGFFDIRDVPTVLDLEVIQVPASPTPGPSTTIAYLAPGRSTLAPGTSTLAPGRSTLAPGRSTLAPGTSTLAPGRATLASGTSNLAPDTSYLAPGSSSSTDDDMQAEEDVVGVSVINLEYVCM</sequence>
<evidence type="ECO:0000256" key="1">
    <source>
        <dbReference type="SAM" id="MobiDB-lite"/>
    </source>
</evidence>
<dbReference type="EMBL" id="JAUZQC010000010">
    <property type="protein sequence ID" value="KAK5865327.1"/>
    <property type="molecule type" value="Genomic_DNA"/>
</dbReference>
<comment type="caution">
    <text evidence="2">The sequence shown here is derived from an EMBL/GenBank/DDBJ whole genome shotgun (WGS) entry which is preliminary data.</text>
</comment>
<name>A0AAN7XQA5_ELEMC</name>
<protein>
    <submittedName>
        <fullName evidence="2">Uncharacterized protein</fullName>
    </submittedName>
</protein>